<proteinExistence type="predicted"/>
<organism evidence="1 2">
    <name type="scientific">Bacillus phage PBC2</name>
    <dbReference type="NCBI Taxonomy" id="1675029"/>
    <lineage>
        <taxon>Viruses</taxon>
        <taxon>Duplodnaviria</taxon>
        <taxon>Heunggongvirae</taxon>
        <taxon>Uroviricota</taxon>
        <taxon>Caudoviricetes</taxon>
        <taxon>Andregratiavirinae</taxon>
        <taxon>Haetaevirus</taxon>
        <taxon>Haetaevirus PBC2</taxon>
    </lineage>
</organism>
<accession>A0A218KC64</accession>
<reference evidence="1 2" key="1">
    <citation type="submission" date="2015-06" db="EMBL/GenBank/DDBJ databases">
        <title>Complete genome sequence of Bacillus cereus phage PBC2.</title>
        <authorList>
            <person name="Kong M."/>
            <person name="Ryu S."/>
        </authorList>
    </citation>
    <scope>NUCLEOTIDE SEQUENCE [LARGE SCALE GENOMIC DNA]</scope>
</reference>
<sequence>MRDFKVGDELEIIARKYGHQFKIGEIVTIKELEFCEDGVVIRAFSYDDSRGWSLSAEEVKKVNKLNDNPDWIFEPLKEEK</sequence>
<name>A0A218KC64_9CAUD</name>
<evidence type="ECO:0000313" key="1">
    <source>
        <dbReference type="EMBL" id="AKQ08482.1"/>
    </source>
</evidence>
<gene>
    <name evidence="1" type="ORF">PBC2_167</name>
</gene>
<dbReference type="Proteomes" id="UP000223102">
    <property type="component" value="Segment"/>
</dbReference>
<dbReference type="EMBL" id="KT070867">
    <property type="protein sequence ID" value="AKQ08482.1"/>
    <property type="molecule type" value="Genomic_DNA"/>
</dbReference>
<evidence type="ECO:0000313" key="2">
    <source>
        <dbReference type="Proteomes" id="UP000223102"/>
    </source>
</evidence>
<keyword evidence="2" id="KW-1185">Reference proteome</keyword>
<protein>
    <submittedName>
        <fullName evidence="1">Uncharacterized protein</fullName>
    </submittedName>
</protein>